<reference evidence="1 2" key="1">
    <citation type="submission" date="2014-04" db="EMBL/GenBank/DDBJ databases">
        <authorList>
            <consortium name="DOE Joint Genome Institute"/>
            <person name="Kuo A."/>
            <person name="Kohler A."/>
            <person name="Costa M.D."/>
            <person name="Nagy L.G."/>
            <person name="Floudas D."/>
            <person name="Copeland A."/>
            <person name="Barry K.W."/>
            <person name="Cichocki N."/>
            <person name="Veneault-Fourrey C."/>
            <person name="LaButti K."/>
            <person name="Lindquist E.A."/>
            <person name="Lipzen A."/>
            <person name="Lundell T."/>
            <person name="Morin E."/>
            <person name="Murat C."/>
            <person name="Sun H."/>
            <person name="Tunlid A."/>
            <person name="Henrissat B."/>
            <person name="Grigoriev I.V."/>
            <person name="Hibbett D.S."/>
            <person name="Martin F."/>
            <person name="Nordberg H.P."/>
            <person name="Cantor M.N."/>
            <person name="Hua S.X."/>
        </authorList>
    </citation>
    <scope>NUCLEOTIDE SEQUENCE [LARGE SCALE GENOMIC DNA]</scope>
    <source>
        <strain evidence="1 2">441</strain>
    </source>
</reference>
<evidence type="ECO:0000313" key="2">
    <source>
        <dbReference type="Proteomes" id="UP000054018"/>
    </source>
</evidence>
<keyword evidence="2" id="KW-1185">Reference proteome</keyword>
<dbReference type="AlphaFoldDB" id="A0A0C9Z855"/>
<accession>A0A0C9Z855</accession>
<reference evidence="2" key="2">
    <citation type="submission" date="2015-01" db="EMBL/GenBank/DDBJ databases">
        <title>Evolutionary Origins and Diversification of the Mycorrhizal Mutualists.</title>
        <authorList>
            <consortium name="DOE Joint Genome Institute"/>
            <consortium name="Mycorrhizal Genomics Consortium"/>
            <person name="Kohler A."/>
            <person name="Kuo A."/>
            <person name="Nagy L.G."/>
            <person name="Floudas D."/>
            <person name="Copeland A."/>
            <person name="Barry K.W."/>
            <person name="Cichocki N."/>
            <person name="Veneault-Fourrey C."/>
            <person name="LaButti K."/>
            <person name="Lindquist E.A."/>
            <person name="Lipzen A."/>
            <person name="Lundell T."/>
            <person name="Morin E."/>
            <person name="Murat C."/>
            <person name="Riley R."/>
            <person name="Ohm R."/>
            <person name="Sun H."/>
            <person name="Tunlid A."/>
            <person name="Henrissat B."/>
            <person name="Grigoriev I.V."/>
            <person name="Hibbett D.S."/>
            <person name="Martin F."/>
        </authorList>
    </citation>
    <scope>NUCLEOTIDE SEQUENCE [LARGE SCALE GENOMIC DNA]</scope>
    <source>
        <strain evidence="2">441</strain>
    </source>
</reference>
<name>A0A0C9Z855_9AGAM</name>
<dbReference type="HOGENOM" id="CLU_2469947_0_0_1"/>
<evidence type="ECO:0000313" key="1">
    <source>
        <dbReference type="EMBL" id="KIK16023.1"/>
    </source>
</evidence>
<sequence length="88" mass="9755">MTVTSTILLSSPSRPRHIHMESKLIGIHISRTHSNSCATRVPHVFQELSLCHGLSRSRLLAGAHPSHQHVSRDDPCRLPGYQISRAVS</sequence>
<organism evidence="1 2">
    <name type="scientific">Pisolithus microcarpus 441</name>
    <dbReference type="NCBI Taxonomy" id="765257"/>
    <lineage>
        <taxon>Eukaryota</taxon>
        <taxon>Fungi</taxon>
        <taxon>Dikarya</taxon>
        <taxon>Basidiomycota</taxon>
        <taxon>Agaricomycotina</taxon>
        <taxon>Agaricomycetes</taxon>
        <taxon>Agaricomycetidae</taxon>
        <taxon>Boletales</taxon>
        <taxon>Sclerodermatineae</taxon>
        <taxon>Pisolithaceae</taxon>
        <taxon>Pisolithus</taxon>
    </lineage>
</organism>
<proteinExistence type="predicted"/>
<gene>
    <name evidence="1" type="ORF">PISMIDRAFT_686786</name>
</gene>
<protein>
    <submittedName>
        <fullName evidence="1">Uncharacterized protein</fullName>
    </submittedName>
</protein>
<dbReference type="Proteomes" id="UP000054018">
    <property type="component" value="Unassembled WGS sequence"/>
</dbReference>
<dbReference type="EMBL" id="KN833869">
    <property type="protein sequence ID" value="KIK16023.1"/>
    <property type="molecule type" value="Genomic_DNA"/>
</dbReference>